<proteinExistence type="predicted"/>
<organism evidence="2 3">
    <name type="scientific">Myroides marinus</name>
    <dbReference type="NCBI Taxonomy" id="703342"/>
    <lineage>
        <taxon>Bacteria</taxon>
        <taxon>Pseudomonadati</taxon>
        <taxon>Bacteroidota</taxon>
        <taxon>Flavobacteriia</taxon>
        <taxon>Flavobacteriales</taxon>
        <taxon>Flavobacteriaceae</taxon>
        <taxon>Myroides</taxon>
    </lineage>
</organism>
<reference evidence="2 3" key="1">
    <citation type="submission" date="2016-10" db="EMBL/GenBank/DDBJ databases">
        <authorList>
            <person name="de Groot N.N."/>
        </authorList>
    </citation>
    <scope>NUCLEOTIDE SEQUENCE [LARGE SCALE GENOMIC DNA]</scope>
    <source>
        <strain evidence="2 3">DSM 23048</strain>
    </source>
</reference>
<dbReference type="GeneID" id="82258962"/>
<keyword evidence="2" id="KW-0176">Collagen</keyword>
<evidence type="ECO:0000313" key="3">
    <source>
        <dbReference type="Proteomes" id="UP000183077"/>
    </source>
</evidence>
<sequence>NNPDGSSTITDGAGGTVTVKNGVDGKDGIGGKTTAGHAITITGLGTEASPYVVNANETELILSGDVTGPANANKLTTLKGKPVNQTSPTANGQALVYNGTEWVAGTPSIDVTNVLNAKNLKAADTEPTIEVTEGGTGAVLVETSLRVKDESITSGKIKNGTIQPIDMANGGIDKVLITDGSGNPKWEDKSKVGEVITADNGLTKTGTKVQLGGDLLKATEIVTTSVNTLALKGLDKKNVQNEQTQRLMAVDNNGDIIKGLKAAMPKFFYMPSIIIPTSEEQLSAPGSGHLANDTFSDATLQGSINLYERYKKQFDTPVTSNPGKNTTLPVLPQSELDYYITWYDTNVFKVVTVDNDGILNYELQSGADVTVGTFMNIVFAVRNDN</sequence>
<name>A0A1H6YQV1_9FLAO</name>
<dbReference type="AlphaFoldDB" id="A0A1H6YQV1"/>
<accession>A0A1H6YQV1</accession>
<evidence type="ECO:0000256" key="1">
    <source>
        <dbReference type="SAM" id="MobiDB-lite"/>
    </source>
</evidence>
<feature type="non-terminal residue" evidence="2">
    <location>
        <position position="1"/>
    </location>
</feature>
<protein>
    <submittedName>
        <fullName evidence="2">Collagen, type VII, alpha</fullName>
    </submittedName>
</protein>
<dbReference type="RefSeq" id="WP_074748498.1">
    <property type="nucleotide sequence ID" value="NZ_FNYS01000045.1"/>
</dbReference>
<gene>
    <name evidence="2" type="ORF">SAMN04488018_1454</name>
</gene>
<feature type="region of interest" description="Disordered" evidence="1">
    <location>
        <begin position="1"/>
        <end position="28"/>
    </location>
</feature>
<dbReference type="EMBL" id="FNYS01000045">
    <property type="protein sequence ID" value="SEJ43639.1"/>
    <property type="molecule type" value="Genomic_DNA"/>
</dbReference>
<dbReference type="Proteomes" id="UP000183077">
    <property type="component" value="Unassembled WGS sequence"/>
</dbReference>
<evidence type="ECO:0000313" key="2">
    <source>
        <dbReference type="EMBL" id="SEJ43639.1"/>
    </source>
</evidence>
<feature type="compositionally biased region" description="Polar residues" evidence="1">
    <location>
        <begin position="1"/>
        <end position="10"/>
    </location>
</feature>